<dbReference type="InParanoid" id="A0A0Q3H5F5"/>
<reference evidence="2" key="3">
    <citation type="submission" date="2018-08" db="UniProtKB">
        <authorList>
            <consortium name="EnsemblPlants"/>
        </authorList>
    </citation>
    <scope>IDENTIFICATION</scope>
    <source>
        <strain evidence="2">cv. Bd21</strain>
    </source>
</reference>
<name>A0A0Q3H5F5_BRADI</name>
<reference evidence="1 2" key="1">
    <citation type="journal article" date="2010" name="Nature">
        <title>Genome sequencing and analysis of the model grass Brachypodium distachyon.</title>
        <authorList>
            <consortium name="International Brachypodium Initiative"/>
        </authorList>
    </citation>
    <scope>NUCLEOTIDE SEQUENCE [LARGE SCALE GENOMIC DNA]</scope>
    <source>
        <strain evidence="1 2">Bd21</strain>
    </source>
</reference>
<proteinExistence type="predicted"/>
<accession>A0A0Q3H5F5</accession>
<evidence type="ECO:0000313" key="3">
    <source>
        <dbReference type="Proteomes" id="UP000008810"/>
    </source>
</evidence>
<dbReference type="AlphaFoldDB" id="A0A0Q3H5F5"/>
<evidence type="ECO:0000313" key="1">
    <source>
        <dbReference type="EMBL" id="KQJ88690.1"/>
    </source>
</evidence>
<reference evidence="1" key="2">
    <citation type="submission" date="2017-06" db="EMBL/GenBank/DDBJ databases">
        <title>WGS assembly of Brachypodium distachyon.</title>
        <authorList>
            <consortium name="The International Brachypodium Initiative"/>
            <person name="Lucas S."/>
            <person name="Harmon-Smith M."/>
            <person name="Lail K."/>
            <person name="Tice H."/>
            <person name="Grimwood J."/>
            <person name="Bruce D."/>
            <person name="Barry K."/>
            <person name="Shu S."/>
            <person name="Lindquist E."/>
            <person name="Wang M."/>
            <person name="Pitluck S."/>
            <person name="Vogel J.P."/>
            <person name="Garvin D.F."/>
            <person name="Mockler T.C."/>
            <person name="Schmutz J."/>
            <person name="Rokhsar D."/>
            <person name="Bevan M.W."/>
        </authorList>
    </citation>
    <scope>NUCLEOTIDE SEQUENCE</scope>
    <source>
        <strain evidence="1">Bd21</strain>
    </source>
</reference>
<protein>
    <submittedName>
        <fullName evidence="1 2">Uncharacterized protein</fullName>
    </submittedName>
</protein>
<dbReference type="Gramene" id="KQJ88690">
    <property type="protein sequence ID" value="KQJ88690"/>
    <property type="gene ID" value="BRADI_4g20552v3"/>
</dbReference>
<keyword evidence="3" id="KW-1185">Reference proteome</keyword>
<sequence length="75" mass="7799">MGNCIPCSPCIPSCWQCCCPCLSCCCPSSGDAACPISPNFYCGCCPAINLNPCPGSVNVSCCDRNGRDATKGRLR</sequence>
<gene>
    <name evidence="1" type="ORF">BRADI_4g20552v3</name>
</gene>
<dbReference type="EnsemblPlants" id="KQJ88690">
    <property type="protein sequence ID" value="KQJ88690"/>
    <property type="gene ID" value="BRADI_4g20552v3"/>
</dbReference>
<organism evidence="1">
    <name type="scientific">Brachypodium distachyon</name>
    <name type="common">Purple false brome</name>
    <name type="synonym">Trachynia distachya</name>
    <dbReference type="NCBI Taxonomy" id="15368"/>
    <lineage>
        <taxon>Eukaryota</taxon>
        <taxon>Viridiplantae</taxon>
        <taxon>Streptophyta</taxon>
        <taxon>Embryophyta</taxon>
        <taxon>Tracheophyta</taxon>
        <taxon>Spermatophyta</taxon>
        <taxon>Magnoliopsida</taxon>
        <taxon>Liliopsida</taxon>
        <taxon>Poales</taxon>
        <taxon>Poaceae</taxon>
        <taxon>BOP clade</taxon>
        <taxon>Pooideae</taxon>
        <taxon>Stipodae</taxon>
        <taxon>Brachypodieae</taxon>
        <taxon>Brachypodium</taxon>
    </lineage>
</organism>
<dbReference type="Proteomes" id="UP000008810">
    <property type="component" value="Chromosome 4"/>
</dbReference>
<evidence type="ECO:0000313" key="2">
    <source>
        <dbReference type="EnsemblPlants" id="KQJ88690"/>
    </source>
</evidence>
<dbReference type="EMBL" id="CM000883">
    <property type="protein sequence ID" value="KQJ88690.1"/>
    <property type="molecule type" value="Genomic_DNA"/>
</dbReference>